<dbReference type="RefSeq" id="WP_210040651.1">
    <property type="nucleotide sequence ID" value="NZ_JBHLVU010000021.1"/>
</dbReference>
<comment type="similarity">
    <text evidence="6">Belongs to the TVP38/TMEM64 family.</text>
</comment>
<evidence type="ECO:0000256" key="5">
    <source>
        <dbReference type="ARBA" id="ARBA00023136"/>
    </source>
</evidence>
<keyword evidence="9" id="KW-1185">Reference proteome</keyword>
<dbReference type="InterPro" id="IPR015414">
    <property type="entry name" value="TMEM64"/>
</dbReference>
<name>A0ABS7CC07_9BACL</name>
<feature type="transmembrane region" description="Helical" evidence="6">
    <location>
        <begin position="57"/>
        <end position="81"/>
    </location>
</feature>
<evidence type="ECO:0000256" key="4">
    <source>
        <dbReference type="ARBA" id="ARBA00022989"/>
    </source>
</evidence>
<feature type="domain" description="VTT" evidence="7">
    <location>
        <begin position="40"/>
        <end position="153"/>
    </location>
</feature>
<protein>
    <recommendedName>
        <fullName evidence="6">TVP38/TMEM64 family membrane protein</fullName>
    </recommendedName>
</protein>
<feature type="transmembrane region" description="Helical" evidence="6">
    <location>
        <begin position="139"/>
        <end position="162"/>
    </location>
</feature>
<evidence type="ECO:0000313" key="8">
    <source>
        <dbReference type="EMBL" id="MBW7458240.1"/>
    </source>
</evidence>
<accession>A0ABS7CC07</accession>
<dbReference type="Pfam" id="PF09335">
    <property type="entry name" value="VTT_dom"/>
    <property type="match status" value="1"/>
</dbReference>
<reference evidence="8 9" key="1">
    <citation type="submission" date="2021-07" db="EMBL/GenBank/DDBJ databases">
        <title>Paenibacillus radiodurans sp. nov., isolated from the southeastern edge of Tengger Desert.</title>
        <authorList>
            <person name="Zhang G."/>
        </authorList>
    </citation>
    <scope>NUCLEOTIDE SEQUENCE [LARGE SCALE GENOMIC DNA]</scope>
    <source>
        <strain evidence="8 9">CCM 7311</strain>
    </source>
</reference>
<feature type="transmembrane region" description="Helical" evidence="6">
    <location>
        <begin position="168"/>
        <end position="189"/>
    </location>
</feature>
<organism evidence="8 9">
    <name type="scientific">Paenibacillus sepulcri</name>
    <dbReference type="NCBI Taxonomy" id="359917"/>
    <lineage>
        <taxon>Bacteria</taxon>
        <taxon>Bacillati</taxon>
        <taxon>Bacillota</taxon>
        <taxon>Bacilli</taxon>
        <taxon>Bacillales</taxon>
        <taxon>Paenibacillaceae</taxon>
        <taxon>Paenibacillus</taxon>
    </lineage>
</organism>
<feature type="transmembrane region" description="Helical" evidence="6">
    <location>
        <begin position="106"/>
        <end position="127"/>
    </location>
</feature>
<keyword evidence="3 6" id="KW-0812">Transmembrane</keyword>
<dbReference type="PANTHER" id="PTHR12677:SF59">
    <property type="entry name" value="GOLGI APPARATUS MEMBRANE PROTEIN TVP38-RELATED"/>
    <property type="match status" value="1"/>
</dbReference>
<evidence type="ECO:0000256" key="6">
    <source>
        <dbReference type="RuleBase" id="RU366058"/>
    </source>
</evidence>
<sequence>MGEFISDGIDWLLEVTSLDGYGILLVTLPLAVIQGLLGFFPFTTLILLYISALGLEAGLVMSWLTGTFASVVIFYLFRYFISGWVDRKLSKRIQRYEKWQNSFQRYGIWAIIFLRTLPIMPNNLISFMSSVSRIGSVSYIWSSLLGNLSHIWLFGIISSTILMPGTDIKWLTITYIIFCLVLLILFAIVQYRTKRKESHTLVNSGVSPIQGEKNLPL</sequence>
<proteinExistence type="inferred from homology"/>
<dbReference type="PANTHER" id="PTHR12677">
    <property type="entry name" value="GOLGI APPARATUS MEMBRANE PROTEIN TVP38-RELATED"/>
    <property type="match status" value="1"/>
</dbReference>
<comment type="subcellular location">
    <subcellularLocation>
        <location evidence="1 6">Cell membrane</location>
        <topology evidence="1 6">Multi-pass membrane protein</topology>
    </subcellularLocation>
</comment>
<dbReference type="EMBL" id="JAHZIK010001124">
    <property type="protein sequence ID" value="MBW7458240.1"/>
    <property type="molecule type" value="Genomic_DNA"/>
</dbReference>
<gene>
    <name evidence="8" type="ORF">K0U00_29800</name>
</gene>
<keyword evidence="5 6" id="KW-0472">Membrane</keyword>
<comment type="caution">
    <text evidence="8">The sequence shown here is derived from an EMBL/GenBank/DDBJ whole genome shotgun (WGS) entry which is preliminary data.</text>
</comment>
<evidence type="ECO:0000259" key="7">
    <source>
        <dbReference type="Pfam" id="PF09335"/>
    </source>
</evidence>
<evidence type="ECO:0000256" key="1">
    <source>
        <dbReference type="ARBA" id="ARBA00004651"/>
    </source>
</evidence>
<feature type="transmembrane region" description="Helical" evidence="6">
    <location>
        <begin position="20"/>
        <end position="50"/>
    </location>
</feature>
<evidence type="ECO:0000256" key="3">
    <source>
        <dbReference type="ARBA" id="ARBA00022692"/>
    </source>
</evidence>
<evidence type="ECO:0000256" key="2">
    <source>
        <dbReference type="ARBA" id="ARBA00022475"/>
    </source>
</evidence>
<keyword evidence="2 6" id="KW-1003">Cell membrane</keyword>
<evidence type="ECO:0000313" key="9">
    <source>
        <dbReference type="Proteomes" id="UP001519887"/>
    </source>
</evidence>
<dbReference type="InterPro" id="IPR032816">
    <property type="entry name" value="VTT_dom"/>
</dbReference>
<keyword evidence="4 6" id="KW-1133">Transmembrane helix</keyword>
<dbReference type="Proteomes" id="UP001519887">
    <property type="component" value="Unassembled WGS sequence"/>
</dbReference>